<feature type="transmembrane region" description="Helical" evidence="7">
    <location>
        <begin position="430"/>
        <end position="454"/>
    </location>
</feature>
<feature type="transmembrane region" description="Helical" evidence="7">
    <location>
        <begin position="404"/>
        <end position="424"/>
    </location>
</feature>
<sequence length="477" mass="51959">MAMLSGQFGRFALQFFGTILLARILAPTDYGLIAIVLVMIGLGEVVRDFGLSLAAIQSTTLNERERDNLFWANSFVGFSLTALAMASAPWFAQAFGDERIANIVYVLAWTFAINGMAAQYRAGLNRSLKYGRLALVDTLGQAAGLIAGLALAFAGAGYWALAVQQITQAVASLVVGVGFGRWRPKRYDRATSISRFLRFGWPLVVTQLIGFASRNTDSVIIAQRFGPAALGIYSRAFQLLMLPLNQINAPSTQVALPVLARLQTDRATFNRYLLRGQAVMTLFVCVLFVFLSFHADLVVAVLFGPKWHASAGIFAILAFAGCFQVVSYATYWAFLALGATRSNLVFSIVSRSIVIAMVIGGSQWGIEGVAYGYALALVVTWPLGLWWISRFLKCPGVSMLRNGVRSLVSALILAAPSRFAEFALPDQPPLLVLALAGALLLVTGGVMTLVWPRFRKDINDFKRFVLSSVEKKKNKTI</sequence>
<evidence type="ECO:0000313" key="9">
    <source>
        <dbReference type="Proteomes" id="UP001316184"/>
    </source>
</evidence>
<feature type="transmembrane region" description="Helical" evidence="7">
    <location>
        <begin position="103"/>
        <end position="122"/>
    </location>
</feature>
<feature type="transmembrane region" description="Helical" evidence="7">
    <location>
        <begin position="370"/>
        <end position="392"/>
    </location>
</feature>
<keyword evidence="4 7" id="KW-0812">Transmembrane</keyword>
<feature type="transmembrane region" description="Helical" evidence="7">
    <location>
        <begin position="279"/>
        <end position="303"/>
    </location>
</feature>
<evidence type="ECO:0000256" key="2">
    <source>
        <dbReference type="ARBA" id="ARBA00007430"/>
    </source>
</evidence>
<evidence type="ECO:0000256" key="4">
    <source>
        <dbReference type="ARBA" id="ARBA00022692"/>
    </source>
</evidence>
<evidence type="ECO:0000256" key="1">
    <source>
        <dbReference type="ARBA" id="ARBA00004651"/>
    </source>
</evidence>
<keyword evidence="6 7" id="KW-0472">Membrane</keyword>
<keyword evidence="5 7" id="KW-1133">Transmembrane helix</keyword>
<dbReference type="PANTHER" id="PTHR30250">
    <property type="entry name" value="PST FAMILY PREDICTED COLANIC ACID TRANSPORTER"/>
    <property type="match status" value="1"/>
</dbReference>
<protein>
    <submittedName>
        <fullName evidence="8">Lipopolysaccharide biosynthesis protein</fullName>
    </submittedName>
</protein>
<evidence type="ECO:0000256" key="7">
    <source>
        <dbReference type="SAM" id="Phobius"/>
    </source>
</evidence>
<dbReference type="Pfam" id="PF13440">
    <property type="entry name" value="Polysacc_synt_3"/>
    <property type="match status" value="1"/>
</dbReference>
<evidence type="ECO:0000256" key="3">
    <source>
        <dbReference type="ARBA" id="ARBA00022475"/>
    </source>
</evidence>
<proteinExistence type="inferred from homology"/>
<dbReference type="Proteomes" id="UP001316184">
    <property type="component" value="Chromosome"/>
</dbReference>
<gene>
    <name evidence="8" type="ORF">NQV15_00575</name>
</gene>
<dbReference type="InterPro" id="IPR050833">
    <property type="entry name" value="Poly_Biosynth_Transport"/>
</dbReference>
<reference evidence="8 9" key="1">
    <citation type="submission" date="2022-08" db="EMBL/GenBank/DDBJ databases">
        <title>novel species in genus Aeromicrobium.</title>
        <authorList>
            <person name="Ye L."/>
        </authorList>
    </citation>
    <scope>NUCLEOTIDE SEQUENCE [LARGE SCALE GENOMIC DNA]</scope>
    <source>
        <strain evidence="9">zg-Y1379</strain>
    </source>
</reference>
<dbReference type="CDD" id="cd13127">
    <property type="entry name" value="MATE_tuaB_like"/>
    <property type="match status" value="1"/>
</dbReference>
<evidence type="ECO:0000313" key="8">
    <source>
        <dbReference type="EMBL" id="UUP13839.1"/>
    </source>
</evidence>
<keyword evidence="3" id="KW-1003">Cell membrane</keyword>
<dbReference type="PANTHER" id="PTHR30250:SF10">
    <property type="entry name" value="LIPOPOLYSACCHARIDE BIOSYNTHESIS PROTEIN WZXC"/>
    <property type="match status" value="1"/>
</dbReference>
<name>A0ABY5M9N7_9ACTN</name>
<evidence type="ECO:0000256" key="6">
    <source>
        <dbReference type="ARBA" id="ARBA00023136"/>
    </source>
</evidence>
<evidence type="ECO:0000256" key="5">
    <source>
        <dbReference type="ARBA" id="ARBA00022989"/>
    </source>
</evidence>
<feature type="transmembrane region" description="Helical" evidence="7">
    <location>
        <begin position="344"/>
        <end position="364"/>
    </location>
</feature>
<feature type="transmembrane region" description="Helical" evidence="7">
    <location>
        <begin position="68"/>
        <end position="91"/>
    </location>
</feature>
<dbReference type="EMBL" id="CP102173">
    <property type="protein sequence ID" value="UUP13839.1"/>
    <property type="molecule type" value="Genomic_DNA"/>
</dbReference>
<organism evidence="8 9">
    <name type="scientific">Aeromicrobium wangtongii</name>
    <dbReference type="NCBI Taxonomy" id="2969247"/>
    <lineage>
        <taxon>Bacteria</taxon>
        <taxon>Bacillati</taxon>
        <taxon>Actinomycetota</taxon>
        <taxon>Actinomycetes</taxon>
        <taxon>Propionibacteriales</taxon>
        <taxon>Nocardioidaceae</taxon>
        <taxon>Aeromicrobium</taxon>
    </lineage>
</organism>
<dbReference type="RefSeq" id="WP_232402770.1">
    <property type="nucleotide sequence ID" value="NZ_CP102173.1"/>
</dbReference>
<keyword evidence="9" id="KW-1185">Reference proteome</keyword>
<feature type="transmembrane region" description="Helical" evidence="7">
    <location>
        <begin position="134"/>
        <end position="153"/>
    </location>
</feature>
<feature type="transmembrane region" description="Helical" evidence="7">
    <location>
        <begin position="309"/>
        <end position="337"/>
    </location>
</feature>
<accession>A0ABY5M9N7</accession>
<comment type="subcellular location">
    <subcellularLocation>
        <location evidence="1">Cell membrane</location>
        <topology evidence="1">Multi-pass membrane protein</topology>
    </subcellularLocation>
</comment>
<comment type="similarity">
    <text evidence="2">Belongs to the polysaccharide synthase family.</text>
</comment>